<evidence type="ECO:0000313" key="3">
    <source>
        <dbReference type="Proteomes" id="UP000800040"/>
    </source>
</evidence>
<dbReference type="AlphaFoldDB" id="A0A6A5KTY8"/>
<accession>A0A6A5KTY8</accession>
<feature type="transmembrane region" description="Helical" evidence="1">
    <location>
        <begin position="41"/>
        <end position="67"/>
    </location>
</feature>
<sequence>MAQGVYTCISLAGALFFTRVPGVLKTIETVSSGSTFPFSKIIILLFSGGITYVLQYILCDLVAGRFLPLPRIGSQRHQQ</sequence>
<dbReference type="EMBL" id="ML975244">
    <property type="protein sequence ID" value="KAF1839772.1"/>
    <property type="molecule type" value="Genomic_DNA"/>
</dbReference>
<keyword evidence="3" id="KW-1185">Reference proteome</keyword>
<evidence type="ECO:0000313" key="2">
    <source>
        <dbReference type="EMBL" id="KAF1839772.1"/>
    </source>
</evidence>
<gene>
    <name evidence="2" type="ORF">BDW02DRAFT_9939</name>
</gene>
<organism evidence="2 3">
    <name type="scientific">Decorospora gaudefroyi</name>
    <dbReference type="NCBI Taxonomy" id="184978"/>
    <lineage>
        <taxon>Eukaryota</taxon>
        <taxon>Fungi</taxon>
        <taxon>Dikarya</taxon>
        <taxon>Ascomycota</taxon>
        <taxon>Pezizomycotina</taxon>
        <taxon>Dothideomycetes</taxon>
        <taxon>Pleosporomycetidae</taxon>
        <taxon>Pleosporales</taxon>
        <taxon>Pleosporineae</taxon>
        <taxon>Pleosporaceae</taxon>
        <taxon>Decorospora</taxon>
    </lineage>
</organism>
<proteinExistence type="predicted"/>
<keyword evidence="1" id="KW-0472">Membrane</keyword>
<keyword evidence="1" id="KW-0812">Transmembrane</keyword>
<keyword evidence="1" id="KW-1133">Transmembrane helix</keyword>
<reference evidence="2" key="1">
    <citation type="submission" date="2020-01" db="EMBL/GenBank/DDBJ databases">
        <authorList>
            <consortium name="DOE Joint Genome Institute"/>
            <person name="Haridas S."/>
            <person name="Albert R."/>
            <person name="Binder M."/>
            <person name="Bloem J."/>
            <person name="Labutti K."/>
            <person name="Salamov A."/>
            <person name="Andreopoulos B."/>
            <person name="Baker S.E."/>
            <person name="Barry K."/>
            <person name="Bills G."/>
            <person name="Bluhm B.H."/>
            <person name="Cannon C."/>
            <person name="Castanera R."/>
            <person name="Culley D.E."/>
            <person name="Daum C."/>
            <person name="Ezra D."/>
            <person name="Gonzalez J.B."/>
            <person name="Henrissat B."/>
            <person name="Kuo A."/>
            <person name="Liang C."/>
            <person name="Lipzen A."/>
            <person name="Lutzoni F."/>
            <person name="Magnuson J."/>
            <person name="Mondo S."/>
            <person name="Nolan M."/>
            <person name="Ohm R."/>
            <person name="Pangilinan J."/>
            <person name="Park H.-J."/>
            <person name="Ramirez L."/>
            <person name="Alfaro M."/>
            <person name="Sun H."/>
            <person name="Tritt A."/>
            <person name="Yoshinaga Y."/>
            <person name="Zwiers L.-H."/>
            <person name="Turgeon B.G."/>
            <person name="Goodwin S.B."/>
            <person name="Spatafora J.W."/>
            <person name="Crous P.W."/>
            <person name="Grigoriev I.V."/>
        </authorList>
    </citation>
    <scope>NUCLEOTIDE SEQUENCE</scope>
    <source>
        <strain evidence="2">P77</strain>
    </source>
</reference>
<dbReference type="Proteomes" id="UP000800040">
    <property type="component" value="Unassembled WGS sequence"/>
</dbReference>
<evidence type="ECO:0000256" key="1">
    <source>
        <dbReference type="SAM" id="Phobius"/>
    </source>
</evidence>
<name>A0A6A5KTY8_9PLEO</name>
<protein>
    <submittedName>
        <fullName evidence="2">Uncharacterized protein</fullName>
    </submittedName>
</protein>